<dbReference type="EMBL" id="CAJVQB010001493">
    <property type="protein sequence ID" value="CAG8538118.1"/>
    <property type="molecule type" value="Genomic_DNA"/>
</dbReference>
<dbReference type="Gene3D" id="3.80.10.10">
    <property type="entry name" value="Ribonuclease Inhibitor"/>
    <property type="match status" value="1"/>
</dbReference>
<sequence length="495" mass="57331">MHPILPTEYMKLIFHYIKKDDELLYFSLLVNRYWCKNVVTLLWACPFDSLNFHNIYKITPVYISSLEENEKNQLKILLVKNLYDQTSILKLIPINKPLFSYSIMLEEFSLKSLEKIVQSWITLFRPDKSFEESRKHIMNIKEQIILFLFKLFIKSTNLKFLKIDSDQILNYCFDPDLHTNGQFLNISKLEFGYAAQHMLVKSINFIVKISKLCKKINNLIVKVPAFGNSPEIKNSIILIINAQEKLKEFSLRSVDSWLEEIIEALQSQANSLVSFNLECVNISESSLISLAKCKNLKNLIILNYPRFNIRLRKNIKFKNLKRLYIKNPLLLNINMLNLKELTLEVLTYEMMVLIIENCPNITHFNLKNYRPSAHDLIFKDFIQKLHITHLTIKFLYSNSIISESSILSKEFLPLSLKYLFVPSVVSFNTSIDKIASLKVFVLQGPCTEITSSGEYSNGSTFAVSQITSAEPLCLSDVTGVQDTRGSSVWFLSPKE</sequence>
<dbReference type="Proteomes" id="UP000789901">
    <property type="component" value="Unassembled WGS sequence"/>
</dbReference>
<dbReference type="SUPFAM" id="SSF52047">
    <property type="entry name" value="RNI-like"/>
    <property type="match status" value="1"/>
</dbReference>
<gene>
    <name evidence="1" type="ORF">GMARGA_LOCUS3948</name>
</gene>
<name>A0ABN7UB82_GIGMA</name>
<comment type="caution">
    <text evidence="1">The sequence shown here is derived from an EMBL/GenBank/DDBJ whole genome shotgun (WGS) entry which is preliminary data.</text>
</comment>
<evidence type="ECO:0000313" key="1">
    <source>
        <dbReference type="EMBL" id="CAG8538118.1"/>
    </source>
</evidence>
<reference evidence="1 2" key="1">
    <citation type="submission" date="2021-06" db="EMBL/GenBank/DDBJ databases">
        <authorList>
            <person name="Kallberg Y."/>
            <person name="Tangrot J."/>
            <person name="Rosling A."/>
        </authorList>
    </citation>
    <scope>NUCLEOTIDE SEQUENCE [LARGE SCALE GENOMIC DNA]</scope>
    <source>
        <strain evidence="1 2">120-4 pot B 10/14</strain>
    </source>
</reference>
<protein>
    <submittedName>
        <fullName evidence="1">16646_t:CDS:1</fullName>
    </submittedName>
</protein>
<evidence type="ECO:0000313" key="2">
    <source>
        <dbReference type="Proteomes" id="UP000789901"/>
    </source>
</evidence>
<accession>A0ABN7UB82</accession>
<proteinExistence type="predicted"/>
<keyword evidence="2" id="KW-1185">Reference proteome</keyword>
<organism evidence="1 2">
    <name type="scientific">Gigaspora margarita</name>
    <dbReference type="NCBI Taxonomy" id="4874"/>
    <lineage>
        <taxon>Eukaryota</taxon>
        <taxon>Fungi</taxon>
        <taxon>Fungi incertae sedis</taxon>
        <taxon>Mucoromycota</taxon>
        <taxon>Glomeromycotina</taxon>
        <taxon>Glomeromycetes</taxon>
        <taxon>Diversisporales</taxon>
        <taxon>Gigasporaceae</taxon>
        <taxon>Gigaspora</taxon>
    </lineage>
</organism>
<dbReference type="InterPro" id="IPR032675">
    <property type="entry name" value="LRR_dom_sf"/>
</dbReference>